<sequence>MCKSGPSTSGSRPTHYCPGADMMGMTLRDTAAFEYCALPADTECRVVRPRGLPTDCLRDDASDDDDPRTHLYRREGADWNIDGRKGDAEGGRAAANGPSTYISLPPSSTSKRSNLVAFGEEVDIFCNSLFDSNVNVFARPMPTGPSTYFHPTEEFWSLPTNFLPYHIRSRIRLLDFMPAGMDCLADLYTTRISTSLTMTPAPASTVAPFLRPRHFGDAREHILENVDPTIRRDRQAFSVTHLESGNSSLVSATIRAQTSRLTGCCRPLLSSRRSTISKSLRSTIGIVTALGMADNIAVLEFIDCVKGKHEPRRIIVLASSTGIQPQQLPNADRPVKPRHASVAPSITNPSTLIPPMTPTLRLTAAVGYPVPAVYPAVSGFIVMIGPIWMSISEFRFSATSVRVVFAKPSADDQDRRVVHRWDKHGMASIQGHNRAQRSRLSKTADRSARWWLMPAGPTTLTLTSILCERMLRPGRLLRPAQFRPVRLRSRLHSLTHRYGWTVRKTIAIPGIILALTTATFVMTSLLYYDIPKGFFSTEDNCLITSMAIGPDDASFNAILAPPDRALTEAEGSSLVVKKGWPVDADMETPIHVEPDPGTYMALIATTTCRALTAPSAALAAQEPDAAPTLAESAWLSPPRQNRTLLRRARQRNHDASLNPDQHEQTIGPGCESLWLVMNACDGVIGITNQDHHQGRDNNDLSS</sequence>
<keyword evidence="4" id="KW-1185">Reference proteome</keyword>
<dbReference type="AlphaFoldDB" id="A0A9Q0B335"/>
<feature type="transmembrane region" description="Helical" evidence="2">
    <location>
        <begin position="372"/>
        <end position="391"/>
    </location>
</feature>
<evidence type="ECO:0000313" key="3">
    <source>
        <dbReference type="EMBL" id="KAI3548665.1"/>
    </source>
</evidence>
<keyword evidence="2" id="KW-0472">Membrane</keyword>
<keyword evidence="2" id="KW-0812">Transmembrane</keyword>
<dbReference type="EMBL" id="SDAQ01000048">
    <property type="protein sequence ID" value="KAI3548665.1"/>
    <property type="molecule type" value="Genomic_DNA"/>
</dbReference>
<keyword evidence="2" id="KW-1133">Transmembrane helix</keyword>
<evidence type="ECO:0000256" key="2">
    <source>
        <dbReference type="SAM" id="Phobius"/>
    </source>
</evidence>
<dbReference type="Proteomes" id="UP001056436">
    <property type="component" value="Unassembled WGS sequence"/>
</dbReference>
<evidence type="ECO:0000313" key="4">
    <source>
        <dbReference type="Proteomes" id="UP001056436"/>
    </source>
</evidence>
<feature type="region of interest" description="Disordered" evidence="1">
    <location>
        <begin position="325"/>
        <end position="348"/>
    </location>
</feature>
<feature type="transmembrane region" description="Helical" evidence="2">
    <location>
        <begin position="506"/>
        <end position="528"/>
    </location>
</feature>
<proteinExistence type="predicted"/>
<reference evidence="3" key="1">
    <citation type="submission" date="2019-01" db="EMBL/GenBank/DDBJ databases">
        <title>Colletotrichum abscissum LGMF1257.</title>
        <authorList>
            <person name="Baroncelli R."/>
        </authorList>
    </citation>
    <scope>NUCLEOTIDE SEQUENCE</scope>
    <source>
        <strain evidence="3">Ca142</strain>
    </source>
</reference>
<evidence type="ECO:0008006" key="5">
    <source>
        <dbReference type="Google" id="ProtNLM"/>
    </source>
</evidence>
<comment type="caution">
    <text evidence="3">The sequence shown here is derived from an EMBL/GenBank/DDBJ whole genome shotgun (WGS) entry which is preliminary data.</text>
</comment>
<name>A0A9Q0B335_9PEZI</name>
<organism evidence="3 4">
    <name type="scientific">Colletotrichum abscissum</name>
    <dbReference type="NCBI Taxonomy" id="1671311"/>
    <lineage>
        <taxon>Eukaryota</taxon>
        <taxon>Fungi</taxon>
        <taxon>Dikarya</taxon>
        <taxon>Ascomycota</taxon>
        <taxon>Pezizomycotina</taxon>
        <taxon>Sordariomycetes</taxon>
        <taxon>Hypocreomycetidae</taxon>
        <taxon>Glomerellales</taxon>
        <taxon>Glomerellaceae</taxon>
        <taxon>Colletotrichum</taxon>
        <taxon>Colletotrichum acutatum species complex</taxon>
    </lineage>
</organism>
<evidence type="ECO:0000256" key="1">
    <source>
        <dbReference type="SAM" id="MobiDB-lite"/>
    </source>
</evidence>
<accession>A0A9Q0B335</accession>
<gene>
    <name evidence="3" type="ORF">CABS02_08195</name>
</gene>
<protein>
    <recommendedName>
        <fullName evidence="5">Transmembrane protein</fullName>
    </recommendedName>
</protein>